<dbReference type="EMBL" id="JAZHOG010000003">
    <property type="protein sequence ID" value="MEJ8567030.1"/>
    <property type="molecule type" value="Genomic_DNA"/>
</dbReference>
<dbReference type="SUPFAM" id="SSF56300">
    <property type="entry name" value="Metallo-dependent phosphatases"/>
    <property type="match status" value="1"/>
</dbReference>
<dbReference type="RefSeq" id="WP_354694350.1">
    <property type="nucleotide sequence ID" value="NZ_JAZHOG010000003.1"/>
</dbReference>
<keyword evidence="4" id="KW-1185">Reference proteome</keyword>
<evidence type="ECO:0000259" key="2">
    <source>
        <dbReference type="Pfam" id="PF00149"/>
    </source>
</evidence>
<keyword evidence="1" id="KW-0732">Signal</keyword>
<proteinExistence type="predicted"/>
<dbReference type="Pfam" id="PF00149">
    <property type="entry name" value="Metallophos"/>
    <property type="match status" value="1"/>
</dbReference>
<evidence type="ECO:0000313" key="3">
    <source>
        <dbReference type="EMBL" id="MEJ8567030.1"/>
    </source>
</evidence>
<dbReference type="InterPro" id="IPR004843">
    <property type="entry name" value="Calcineurin-like_PHP"/>
</dbReference>
<evidence type="ECO:0000313" key="4">
    <source>
        <dbReference type="Proteomes" id="UP001359886"/>
    </source>
</evidence>
<dbReference type="GO" id="GO:0016787">
    <property type="term" value="F:hydrolase activity"/>
    <property type="evidence" value="ECO:0007669"/>
    <property type="project" value="InterPro"/>
</dbReference>
<dbReference type="InterPro" id="IPR029052">
    <property type="entry name" value="Metallo-depent_PP-like"/>
</dbReference>
<dbReference type="Proteomes" id="UP001359886">
    <property type="component" value="Unassembled WGS sequence"/>
</dbReference>
<reference evidence="3 4" key="1">
    <citation type="submission" date="2024-02" db="EMBL/GenBank/DDBJ databases">
        <title>A novel Wenzhouxiangellaceae bacterium, isolated from coastal sediments.</title>
        <authorList>
            <person name="Du Z.-J."/>
            <person name="Ye Y.-Q."/>
            <person name="Zhang X.-Y."/>
        </authorList>
    </citation>
    <scope>NUCLEOTIDE SEQUENCE [LARGE SCALE GENOMIC DNA]</scope>
    <source>
        <strain evidence="3 4">CH-27</strain>
    </source>
</reference>
<feature type="signal peptide" evidence="1">
    <location>
        <begin position="1"/>
        <end position="18"/>
    </location>
</feature>
<dbReference type="AlphaFoldDB" id="A0AAW9RDW9"/>
<sequence>MYAVAPILLGALLNLGTAALPPGPSLTESSPAETDVEEDTPFRFAVFSDLTGGERPRVFEIAIAQLNLLRPELILNVGDLVEGETDDRDELNRQWDDFDQRAAHARAPVYYVGGNHDLAGEVMQAVWDERNGPRYYHFIHRKVLFLVLDTEDHTPERTRELERMRTEALARVPEEGWGALRDSDYGRAPEYSAGNISAGQATYFREVIAANPDVRWTFLFLHKAAWERHGGTPFSDIEDALADRPYTVFHGHEHAYRHQQRRGRDYIRLATTGGVQLPAKGRSMDHITLVTVSDNGVDIANLLLSGILDKTGHIPLNGDDVCFESARCESD</sequence>
<organism evidence="3 4">
    <name type="scientific">Elongatibacter sediminis</name>
    <dbReference type="NCBI Taxonomy" id="3119006"/>
    <lineage>
        <taxon>Bacteria</taxon>
        <taxon>Pseudomonadati</taxon>
        <taxon>Pseudomonadota</taxon>
        <taxon>Gammaproteobacteria</taxon>
        <taxon>Chromatiales</taxon>
        <taxon>Wenzhouxiangellaceae</taxon>
        <taxon>Elongatibacter</taxon>
    </lineage>
</organism>
<comment type="caution">
    <text evidence="3">The sequence shown here is derived from an EMBL/GenBank/DDBJ whole genome shotgun (WGS) entry which is preliminary data.</text>
</comment>
<dbReference type="PANTHER" id="PTHR43143">
    <property type="entry name" value="METALLOPHOSPHOESTERASE, CALCINEURIN SUPERFAMILY"/>
    <property type="match status" value="1"/>
</dbReference>
<dbReference type="InterPro" id="IPR051918">
    <property type="entry name" value="STPP_CPPED1"/>
</dbReference>
<protein>
    <submittedName>
        <fullName evidence="3">Metallophosphoesterase</fullName>
    </submittedName>
</protein>
<dbReference type="Gene3D" id="3.60.21.10">
    <property type="match status" value="1"/>
</dbReference>
<dbReference type="PANTHER" id="PTHR43143:SF1">
    <property type="entry name" value="SERINE_THREONINE-PROTEIN PHOSPHATASE CPPED1"/>
    <property type="match status" value="1"/>
</dbReference>
<feature type="domain" description="Calcineurin-like phosphoesterase" evidence="2">
    <location>
        <begin position="42"/>
        <end position="256"/>
    </location>
</feature>
<name>A0AAW9RDW9_9GAMM</name>
<evidence type="ECO:0000256" key="1">
    <source>
        <dbReference type="SAM" id="SignalP"/>
    </source>
</evidence>
<gene>
    <name evidence="3" type="ORF">V3330_05285</name>
</gene>
<feature type="chain" id="PRO_5043959419" evidence="1">
    <location>
        <begin position="19"/>
        <end position="331"/>
    </location>
</feature>
<accession>A0AAW9RDW9</accession>